<dbReference type="AlphaFoldDB" id="A0A2P5AEG1"/>
<evidence type="ECO:0000313" key="3">
    <source>
        <dbReference type="Proteomes" id="UP000237105"/>
    </source>
</evidence>
<evidence type="ECO:0000256" key="1">
    <source>
        <dbReference type="SAM" id="MobiDB-lite"/>
    </source>
</evidence>
<protein>
    <submittedName>
        <fullName evidence="2">Uncharacterized protein</fullName>
    </submittedName>
</protein>
<feature type="compositionally biased region" description="Basic and acidic residues" evidence="1">
    <location>
        <begin position="21"/>
        <end position="36"/>
    </location>
</feature>
<sequence length="78" mass="8272">MESGFVAVAREEDGDGGASAEADRGEEVGEDGFGHGREVVLDVDDEEGGGSRVGVLPPDVVFLVRRRFRGVGGHFERL</sequence>
<comment type="caution">
    <text evidence="2">The sequence shown here is derived from an EMBL/GenBank/DDBJ whole genome shotgun (WGS) entry which is preliminary data.</text>
</comment>
<dbReference type="EMBL" id="JXTB01000636">
    <property type="protein sequence ID" value="PON34928.1"/>
    <property type="molecule type" value="Genomic_DNA"/>
</dbReference>
<gene>
    <name evidence="2" type="ORF">PanWU01x14_340250</name>
</gene>
<name>A0A2P5AEG1_PARAD</name>
<proteinExistence type="predicted"/>
<reference evidence="3" key="1">
    <citation type="submission" date="2016-06" db="EMBL/GenBank/DDBJ databases">
        <title>Parallel loss of symbiosis genes in relatives of nitrogen-fixing non-legume Parasponia.</title>
        <authorList>
            <person name="Van Velzen R."/>
            <person name="Holmer R."/>
            <person name="Bu F."/>
            <person name="Rutten L."/>
            <person name="Van Zeijl A."/>
            <person name="Liu W."/>
            <person name="Santuari L."/>
            <person name="Cao Q."/>
            <person name="Sharma T."/>
            <person name="Shen D."/>
            <person name="Roswanjaya Y."/>
            <person name="Wardhani T."/>
            <person name="Kalhor M.S."/>
            <person name="Jansen J."/>
            <person name="Van den Hoogen J."/>
            <person name="Gungor B."/>
            <person name="Hartog M."/>
            <person name="Hontelez J."/>
            <person name="Verver J."/>
            <person name="Yang W.-C."/>
            <person name="Schijlen E."/>
            <person name="Repin R."/>
            <person name="Schilthuizen M."/>
            <person name="Schranz E."/>
            <person name="Heidstra R."/>
            <person name="Miyata K."/>
            <person name="Fedorova E."/>
            <person name="Kohlen W."/>
            <person name="Bisseling T."/>
            <person name="Smit S."/>
            <person name="Geurts R."/>
        </authorList>
    </citation>
    <scope>NUCLEOTIDE SEQUENCE [LARGE SCALE GENOMIC DNA]</scope>
    <source>
        <strain evidence="3">cv. WU1-14</strain>
    </source>
</reference>
<keyword evidence="3" id="KW-1185">Reference proteome</keyword>
<organism evidence="2 3">
    <name type="scientific">Parasponia andersonii</name>
    <name type="common">Sponia andersonii</name>
    <dbReference type="NCBI Taxonomy" id="3476"/>
    <lineage>
        <taxon>Eukaryota</taxon>
        <taxon>Viridiplantae</taxon>
        <taxon>Streptophyta</taxon>
        <taxon>Embryophyta</taxon>
        <taxon>Tracheophyta</taxon>
        <taxon>Spermatophyta</taxon>
        <taxon>Magnoliopsida</taxon>
        <taxon>eudicotyledons</taxon>
        <taxon>Gunneridae</taxon>
        <taxon>Pentapetalae</taxon>
        <taxon>rosids</taxon>
        <taxon>fabids</taxon>
        <taxon>Rosales</taxon>
        <taxon>Cannabaceae</taxon>
        <taxon>Parasponia</taxon>
    </lineage>
</organism>
<evidence type="ECO:0000313" key="2">
    <source>
        <dbReference type="EMBL" id="PON34928.1"/>
    </source>
</evidence>
<dbReference type="Proteomes" id="UP000237105">
    <property type="component" value="Unassembled WGS sequence"/>
</dbReference>
<feature type="region of interest" description="Disordered" evidence="1">
    <location>
        <begin position="1"/>
        <end position="36"/>
    </location>
</feature>
<accession>A0A2P5AEG1</accession>